<protein>
    <submittedName>
        <fullName evidence="8">Related to NAD-dependent deacetylase sirtuin type 4</fullName>
    </submittedName>
</protein>
<comment type="caution">
    <text evidence="8">The sequence shown here is derived from an EMBL/GenBank/DDBJ whole genome shotgun (WGS) entry which is preliminary data.</text>
</comment>
<dbReference type="PANTHER" id="PTHR11085">
    <property type="entry name" value="NAD-DEPENDENT PROTEIN DEACYLASE SIRTUIN-5, MITOCHONDRIAL-RELATED"/>
    <property type="match status" value="1"/>
</dbReference>
<evidence type="ECO:0000256" key="6">
    <source>
        <dbReference type="PROSITE-ProRule" id="PRU00236"/>
    </source>
</evidence>
<dbReference type="STRING" id="1109443.G4THG9"/>
<keyword evidence="5" id="KW-0496">Mitochondrion</keyword>
<gene>
    <name evidence="8" type="ORF">PIIN_04697</name>
</gene>
<feature type="domain" description="Deacetylase sirtuin-type" evidence="7">
    <location>
        <begin position="17"/>
        <end position="320"/>
    </location>
</feature>
<keyword evidence="4" id="KW-0520">NAD</keyword>
<dbReference type="InterPro" id="IPR003000">
    <property type="entry name" value="Sirtuin"/>
</dbReference>
<evidence type="ECO:0000256" key="3">
    <source>
        <dbReference type="ARBA" id="ARBA00022679"/>
    </source>
</evidence>
<dbReference type="HOGENOM" id="CLU_023643_3_2_1"/>
<dbReference type="GO" id="GO:0017136">
    <property type="term" value="F:histone deacetylase activity, NAD-dependent"/>
    <property type="evidence" value="ECO:0007669"/>
    <property type="project" value="TreeGrafter"/>
</dbReference>
<comment type="caution">
    <text evidence="6">Lacks conserved residue(s) required for the propagation of feature annotation.</text>
</comment>
<dbReference type="Gene3D" id="3.30.1600.10">
    <property type="entry name" value="SIR2/SIRT2 'Small Domain"/>
    <property type="match status" value="1"/>
</dbReference>
<dbReference type="OrthoDB" id="424302at2759"/>
<evidence type="ECO:0000313" key="8">
    <source>
        <dbReference type="EMBL" id="CCA70762.1"/>
    </source>
</evidence>
<evidence type="ECO:0000256" key="2">
    <source>
        <dbReference type="ARBA" id="ARBA00006924"/>
    </source>
</evidence>
<dbReference type="InterPro" id="IPR026591">
    <property type="entry name" value="Sirtuin_cat_small_dom_sf"/>
</dbReference>
<keyword evidence="9" id="KW-1185">Reference proteome</keyword>
<evidence type="ECO:0000313" key="9">
    <source>
        <dbReference type="Proteomes" id="UP000007148"/>
    </source>
</evidence>
<dbReference type="SUPFAM" id="SSF52467">
    <property type="entry name" value="DHS-like NAD/FAD-binding domain"/>
    <property type="match status" value="1"/>
</dbReference>
<keyword evidence="3" id="KW-0808">Transferase</keyword>
<organism evidence="8 9">
    <name type="scientific">Serendipita indica (strain DSM 11827)</name>
    <name type="common">Root endophyte fungus</name>
    <name type="synonym">Piriformospora indica</name>
    <dbReference type="NCBI Taxonomy" id="1109443"/>
    <lineage>
        <taxon>Eukaryota</taxon>
        <taxon>Fungi</taxon>
        <taxon>Dikarya</taxon>
        <taxon>Basidiomycota</taxon>
        <taxon>Agaricomycotina</taxon>
        <taxon>Agaricomycetes</taxon>
        <taxon>Sebacinales</taxon>
        <taxon>Serendipitaceae</taxon>
        <taxon>Serendipita</taxon>
    </lineage>
</organism>
<accession>G4THG9</accession>
<evidence type="ECO:0000256" key="5">
    <source>
        <dbReference type="ARBA" id="ARBA00023128"/>
    </source>
</evidence>
<dbReference type="eggNOG" id="KOG2683">
    <property type="taxonomic scope" value="Eukaryota"/>
</dbReference>
<sequence>MVRISIPTLPITTWSATTRLAMNAQESYKLLEDFLSGGPATVLTGAGVSVDSGIRAYRGKDGRYMNPNYQPILYQQLMAPGNAGKAFRQRYWARSYLGYPPVREAKPNIAHYSLTALEHHGFVNRLITQNVDGLHARSGFPKEKLLELHGTLFVVKCRQGHELDRDEFQDMLSEANPSWKAFVDDMNAQGESLRTNPDGDIELEGRSYEDFVIPPCPTCLKEGRHETTIKPDVVFFGETIPEYKKQQSLQEILDADRFLVVATTMATYSAYRLLQLAHQNKKPIVIVNIGPTRGDHLQLPQIELPCGDVLKECALRLSRPNDDQGRRLLDVLRSWPITTKI</sequence>
<dbReference type="InterPro" id="IPR029035">
    <property type="entry name" value="DHS-like_NAD/FAD-binding_dom"/>
</dbReference>
<dbReference type="InParanoid" id="G4THG9"/>
<dbReference type="InterPro" id="IPR026590">
    <property type="entry name" value="Ssirtuin_cat_dom"/>
</dbReference>
<dbReference type="EMBL" id="CAFZ01000093">
    <property type="protein sequence ID" value="CCA70762.1"/>
    <property type="molecule type" value="Genomic_DNA"/>
</dbReference>
<dbReference type="PANTHER" id="PTHR11085:SF10">
    <property type="entry name" value="NAD-DEPENDENT PROTEIN DEACYLASE SIRTUIN-5, MITOCHONDRIAL-RELATED"/>
    <property type="match status" value="1"/>
</dbReference>
<evidence type="ECO:0000256" key="1">
    <source>
        <dbReference type="ARBA" id="ARBA00004173"/>
    </source>
</evidence>
<comment type="similarity">
    <text evidence="2">Belongs to the sirtuin family. Class I subfamily.</text>
</comment>
<dbReference type="AlphaFoldDB" id="G4THG9"/>
<comment type="subcellular location">
    <subcellularLocation>
        <location evidence="1">Mitochondrion</location>
    </subcellularLocation>
</comment>
<dbReference type="GO" id="GO:0070403">
    <property type="term" value="F:NAD+ binding"/>
    <property type="evidence" value="ECO:0007669"/>
    <property type="project" value="InterPro"/>
</dbReference>
<dbReference type="GO" id="GO:0005739">
    <property type="term" value="C:mitochondrion"/>
    <property type="evidence" value="ECO:0007669"/>
    <property type="project" value="UniProtKB-SubCell"/>
</dbReference>
<proteinExistence type="inferred from homology"/>
<evidence type="ECO:0000256" key="4">
    <source>
        <dbReference type="ARBA" id="ARBA00023027"/>
    </source>
</evidence>
<dbReference type="InterPro" id="IPR050134">
    <property type="entry name" value="NAD-dep_sirtuin_deacylases"/>
</dbReference>
<dbReference type="Proteomes" id="UP000007148">
    <property type="component" value="Unassembled WGS sequence"/>
</dbReference>
<dbReference type="Pfam" id="PF02146">
    <property type="entry name" value="SIR2"/>
    <property type="match status" value="1"/>
</dbReference>
<dbReference type="Gene3D" id="3.40.50.1220">
    <property type="entry name" value="TPP-binding domain"/>
    <property type="match status" value="1"/>
</dbReference>
<evidence type="ECO:0000259" key="7">
    <source>
        <dbReference type="PROSITE" id="PS50305"/>
    </source>
</evidence>
<name>G4THG9_SERID</name>
<reference evidence="8 9" key="1">
    <citation type="journal article" date="2011" name="PLoS Pathog.">
        <title>Endophytic Life Strategies Decoded by Genome and Transcriptome Analyses of the Mutualistic Root Symbiont Piriformospora indica.</title>
        <authorList>
            <person name="Zuccaro A."/>
            <person name="Lahrmann U."/>
            <person name="Guldener U."/>
            <person name="Langen G."/>
            <person name="Pfiffi S."/>
            <person name="Biedenkopf D."/>
            <person name="Wong P."/>
            <person name="Samans B."/>
            <person name="Grimm C."/>
            <person name="Basiewicz M."/>
            <person name="Murat C."/>
            <person name="Martin F."/>
            <person name="Kogel K.H."/>
        </authorList>
    </citation>
    <scope>NUCLEOTIDE SEQUENCE [LARGE SCALE GENOMIC DNA]</scope>
    <source>
        <strain evidence="8 9">DSM 11827</strain>
    </source>
</reference>
<dbReference type="PROSITE" id="PS50305">
    <property type="entry name" value="SIRTUIN"/>
    <property type="match status" value="1"/>
</dbReference>
<dbReference type="OMA" id="RRHYWAR"/>